<dbReference type="Proteomes" id="UP000041254">
    <property type="component" value="Unassembled WGS sequence"/>
</dbReference>
<dbReference type="OrthoDB" id="10260455at2759"/>
<dbReference type="PROSITE" id="PS50096">
    <property type="entry name" value="IQ"/>
    <property type="match status" value="1"/>
</dbReference>
<proteinExistence type="predicted"/>
<reference evidence="2 3" key="1">
    <citation type="submission" date="2014-11" db="EMBL/GenBank/DDBJ databases">
        <authorList>
            <person name="Zhu J."/>
            <person name="Qi W."/>
            <person name="Song R."/>
        </authorList>
    </citation>
    <scope>NUCLEOTIDE SEQUENCE [LARGE SCALE GENOMIC DNA]</scope>
</reference>
<feature type="compositionally biased region" description="Basic and acidic residues" evidence="1">
    <location>
        <begin position="1"/>
        <end position="15"/>
    </location>
</feature>
<dbReference type="InParanoid" id="A0A0G4FKG6"/>
<accession>A0A0G4FKG6</accession>
<sequence length="279" mass="30804">MQHKEGPLKERDQRDPLLLYRLSSQTPPPFAMVRAGKVGKGFGADDEETPRDGDDEGPPSQEEAAKRIQARARGMLARRLMHEGLPKEHVKLLEQISAEEARRQFDASAEAQAVGQSPLGGAREELMKSSISFTEVLGASKYLHEQNLADLFRGLLSRVLLHRPTDVRSFLLKELEAMRGESDAAFKAQPPHASVSSAILTRQDASALFGMLDPLRSGFAERSLVLQLLCRLEPATEGEWAAQCLSDAVERQGARGTKGKITEDMFERALEIMGFIAEQ</sequence>
<protein>
    <submittedName>
        <fullName evidence="2">Uncharacterized protein</fullName>
    </submittedName>
</protein>
<keyword evidence="3" id="KW-1185">Reference proteome</keyword>
<feature type="compositionally biased region" description="Acidic residues" evidence="1">
    <location>
        <begin position="44"/>
        <end position="57"/>
    </location>
</feature>
<dbReference type="VEuPathDB" id="CryptoDB:Vbra_5922"/>
<evidence type="ECO:0000256" key="1">
    <source>
        <dbReference type="SAM" id="MobiDB-lite"/>
    </source>
</evidence>
<dbReference type="EMBL" id="CDMY01000452">
    <property type="protein sequence ID" value="CEM14070.1"/>
    <property type="molecule type" value="Genomic_DNA"/>
</dbReference>
<name>A0A0G4FKG6_VITBC</name>
<gene>
    <name evidence="2" type="ORF">Vbra_5922</name>
</gene>
<evidence type="ECO:0000313" key="2">
    <source>
        <dbReference type="EMBL" id="CEM14070.1"/>
    </source>
</evidence>
<organism evidence="2 3">
    <name type="scientific">Vitrella brassicaformis (strain CCMP3155)</name>
    <dbReference type="NCBI Taxonomy" id="1169540"/>
    <lineage>
        <taxon>Eukaryota</taxon>
        <taxon>Sar</taxon>
        <taxon>Alveolata</taxon>
        <taxon>Colpodellida</taxon>
        <taxon>Vitrellaceae</taxon>
        <taxon>Vitrella</taxon>
    </lineage>
</organism>
<evidence type="ECO:0000313" key="3">
    <source>
        <dbReference type="Proteomes" id="UP000041254"/>
    </source>
</evidence>
<dbReference type="AlphaFoldDB" id="A0A0G4FKG6"/>
<feature type="region of interest" description="Disordered" evidence="1">
    <location>
        <begin position="1"/>
        <end position="62"/>
    </location>
</feature>